<dbReference type="GO" id="GO:1990450">
    <property type="term" value="F:linear polyubiquitin binding"/>
    <property type="evidence" value="ECO:0007669"/>
    <property type="project" value="TreeGrafter"/>
</dbReference>
<keyword evidence="3" id="KW-1185">Reference proteome</keyword>
<dbReference type="GO" id="GO:0070530">
    <property type="term" value="F:K63-linked polyubiquitin modification-dependent protein binding"/>
    <property type="evidence" value="ECO:0007669"/>
    <property type="project" value="TreeGrafter"/>
</dbReference>
<dbReference type="Proteomes" id="UP000828390">
    <property type="component" value="Unassembled WGS sequence"/>
</dbReference>
<accession>A0A9D4DZU4</accession>
<dbReference type="PANTHER" id="PTHR16004:SF2">
    <property type="entry name" value="E3 UBIQUITIN-PROTEIN LIGASE LUBEL"/>
    <property type="match status" value="1"/>
</dbReference>
<proteinExistence type="predicted"/>
<name>A0A9D4DZU4_DREPO</name>
<reference evidence="2" key="1">
    <citation type="journal article" date="2019" name="bioRxiv">
        <title>The Genome of the Zebra Mussel, Dreissena polymorpha: A Resource for Invasive Species Research.</title>
        <authorList>
            <person name="McCartney M.A."/>
            <person name="Auch B."/>
            <person name="Kono T."/>
            <person name="Mallez S."/>
            <person name="Zhang Y."/>
            <person name="Obille A."/>
            <person name="Becker A."/>
            <person name="Abrahante J.E."/>
            <person name="Garbe J."/>
            <person name="Badalamenti J.P."/>
            <person name="Herman A."/>
            <person name="Mangelson H."/>
            <person name="Liachko I."/>
            <person name="Sullivan S."/>
            <person name="Sone E.D."/>
            <person name="Koren S."/>
            <person name="Silverstein K.A.T."/>
            <person name="Beckman K.B."/>
            <person name="Gohl D.M."/>
        </authorList>
    </citation>
    <scope>NUCLEOTIDE SEQUENCE</scope>
    <source>
        <strain evidence="2">Duluth1</strain>
        <tissue evidence="2">Whole animal</tissue>
    </source>
</reference>
<comment type="caution">
    <text evidence="2">The sequence shown here is derived from an EMBL/GenBank/DDBJ whole genome shotgun (WGS) entry which is preliminary data.</text>
</comment>
<protein>
    <recommendedName>
        <fullName evidence="1">RNF31 C-terminal domain-containing protein</fullName>
    </recommendedName>
</protein>
<dbReference type="InterPro" id="IPR041031">
    <property type="entry name" value="RNF31_C"/>
</dbReference>
<dbReference type="InterPro" id="IPR026254">
    <property type="entry name" value="RNF31-like"/>
</dbReference>
<dbReference type="GO" id="GO:0071797">
    <property type="term" value="C:LUBAC complex"/>
    <property type="evidence" value="ECO:0007669"/>
    <property type="project" value="InterPro"/>
</dbReference>
<dbReference type="GO" id="GO:0061630">
    <property type="term" value="F:ubiquitin protein ligase activity"/>
    <property type="evidence" value="ECO:0007669"/>
    <property type="project" value="TreeGrafter"/>
</dbReference>
<dbReference type="Pfam" id="PF18091">
    <property type="entry name" value="E3_UbLigase_RBR"/>
    <property type="match status" value="1"/>
</dbReference>
<dbReference type="GO" id="GO:0097039">
    <property type="term" value="P:protein linear polyubiquitination"/>
    <property type="evidence" value="ECO:0007669"/>
    <property type="project" value="TreeGrafter"/>
</dbReference>
<evidence type="ECO:0000313" key="2">
    <source>
        <dbReference type="EMBL" id="KAH3769409.1"/>
    </source>
</evidence>
<sequence length="80" mass="9400">MVNCKSNPVVYLAIFSNHYKEYLVSLINKNKIDPIEIMDMDALKILIERDEKQMPPLNKNETEAAYRKRIEKVCLLFAIQ</sequence>
<dbReference type="GO" id="GO:0036435">
    <property type="term" value="F:K48-linked polyubiquitin modification-dependent protein binding"/>
    <property type="evidence" value="ECO:0007669"/>
    <property type="project" value="TreeGrafter"/>
</dbReference>
<dbReference type="AlphaFoldDB" id="A0A9D4DZU4"/>
<reference evidence="2" key="2">
    <citation type="submission" date="2020-11" db="EMBL/GenBank/DDBJ databases">
        <authorList>
            <person name="McCartney M.A."/>
            <person name="Auch B."/>
            <person name="Kono T."/>
            <person name="Mallez S."/>
            <person name="Becker A."/>
            <person name="Gohl D.M."/>
            <person name="Silverstein K.A.T."/>
            <person name="Koren S."/>
            <person name="Bechman K.B."/>
            <person name="Herman A."/>
            <person name="Abrahante J.E."/>
            <person name="Garbe J."/>
        </authorList>
    </citation>
    <scope>NUCLEOTIDE SEQUENCE</scope>
    <source>
        <strain evidence="2">Duluth1</strain>
        <tissue evidence="2">Whole animal</tissue>
    </source>
</reference>
<feature type="domain" description="RNF31 C-terminal" evidence="1">
    <location>
        <begin position="16"/>
        <end position="49"/>
    </location>
</feature>
<gene>
    <name evidence="2" type="ORF">DPMN_170676</name>
</gene>
<organism evidence="2 3">
    <name type="scientific">Dreissena polymorpha</name>
    <name type="common">Zebra mussel</name>
    <name type="synonym">Mytilus polymorpha</name>
    <dbReference type="NCBI Taxonomy" id="45954"/>
    <lineage>
        <taxon>Eukaryota</taxon>
        <taxon>Metazoa</taxon>
        <taxon>Spiralia</taxon>
        <taxon>Lophotrochozoa</taxon>
        <taxon>Mollusca</taxon>
        <taxon>Bivalvia</taxon>
        <taxon>Autobranchia</taxon>
        <taxon>Heteroconchia</taxon>
        <taxon>Euheterodonta</taxon>
        <taxon>Imparidentia</taxon>
        <taxon>Neoheterodontei</taxon>
        <taxon>Myida</taxon>
        <taxon>Dreissenoidea</taxon>
        <taxon>Dreissenidae</taxon>
        <taxon>Dreissena</taxon>
    </lineage>
</organism>
<evidence type="ECO:0000313" key="3">
    <source>
        <dbReference type="Proteomes" id="UP000828390"/>
    </source>
</evidence>
<dbReference type="EMBL" id="JAIWYP010000009">
    <property type="protein sequence ID" value="KAH3769409.1"/>
    <property type="molecule type" value="Genomic_DNA"/>
</dbReference>
<dbReference type="PANTHER" id="PTHR16004">
    <property type="entry name" value="RING FINGER PROTEIN 31-RELATED"/>
    <property type="match status" value="1"/>
</dbReference>
<evidence type="ECO:0000259" key="1">
    <source>
        <dbReference type="Pfam" id="PF18091"/>
    </source>
</evidence>